<protein>
    <recommendedName>
        <fullName evidence="5">Fibronectin type-III domain-containing protein</fullName>
    </recommendedName>
</protein>
<keyword evidence="1" id="KW-1133">Transmembrane helix</keyword>
<dbReference type="Proteomes" id="UP000178583">
    <property type="component" value="Unassembled WGS sequence"/>
</dbReference>
<proteinExistence type="predicted"/>
<accession>A0A1F5EE59</accession>
<dbReference type="Gene3D" id="2.60.40.10">
    <property type="entry name" value="Immunoglobulins"/>
    <property type="match status" value="1"/>
</dbReference>
<name>A0A1F5EE59_9BACT</name>
<reference evidence="3 4" key="1">
    <citation type="journal article" date="2016" name="Nat. Commun.">
        <title>Thousands of microbial genomes shed light on interconnected biogeochemical processes in an aquifer system.</title>
        <authorList>
            <person name="Anantharaman K."/>
            <person name="Brown C.T."/>
            <person name="Hug L.A."/>
            <person name="Sharon I."/>
            <person name="Castelle C.J."/>
            <person name="Probst A.J."/>
            <person name="Thomas B.C."/>
            <person name="Singh A."/>
            <person name="Wilkins M.J."/>
            <person name="Karaoz U."/>
            <person name="Brodie E.L."/>
            <person name="Williams K.H."/>
            <person name="Hubbard S.S."/>
            <person name="Banfield J.F."/>
        </authorList>
    </citation>
    <scope>NUCLEOTIDE SEQUENCE [LARGE SCALE GENOMIC DNA]</scope>
</reference>
<comment type="caution">
    <text evidence="3">The sequence shown here is derived from an EMBL/GenBank/DDBJ whole genome shotgun (WGS) entry which is preliminary data.</text>
</comment>
<sequence>MIKKIAISTLGIVMACSMWPLGAGAAAGIFPSGGGIKTVGQSFTVTVSASGGTFNAFQGTISVSGPVSVLSVNAGSADTWMSRPSNGGTFSGALLGRTASSLIIATLSLKGTSAGSGSVSVSGVSLLNGATTVSNSGGSTSFTIQKAPDLPGAVTVASETHPDQNQAYEATTIKLSWDKASGVDAFSYLLDQVADTTPPAKSTSSEITVSYENQAVGTYYFHIRAHKADGWGGTTHFKITIKEPEPKIDETLEKPSEIEVIKADSFENNVTDGTVSGIIIKGKVTAGFDALVKLTPAPTLPEGKVLTITSDAMTGNFEYLIDFPISSGFYKLIVQGQKVKVLTPESDLVRFEISQREGGTIEYINDDDADESAVAPLVKGSFLQKKYSVMNYLIVTLILAVLTLGIIEFVKFLKRRGNPHLA</sequence>
<dbReference type="InterPro" id="IPR013783">
    <property type="entry name" value="Ig-like_fold"/>
</dbReference>
<organism evidence="3 4">
    <name type="scientific">Candidatus Berkelbacteria bacterium RIFOXYA2_FULL_43_10</name>
    <dbReference type="NCBI Taxonomy" id="1797472"/>
    <lineage>
        <taxon>Bacteria</taxon>
        <taxon>Candidatus Berkelbacteria</taxon>
    </lineage>
</organism>
<evidence type="ECO:0000256" key="1">
    <source>
        <dbReference type="SAM" id="Phobius"/>
    </source>
</evidence>
<dbReference type="STRING" id="1797472.A2215_01195"/>
<feature type="transmembrane region" description="Helical" evidence="1">
    <location>
        <begin position="389"/>
        <end position="410"/>
    </location>
</feature>
<keyword evidence="1" id="KW-0472">Membrane</keyword>
<keyword evidence="1" id="KW-0812">Transmembrane</keyword>
<feature type="signal peptide" evidence="2">
    <location>
        <begin position="1"/>
        <end position="25"/>
    </location>
</feature>
<evidence type="ECO:0000313" key="4">
    <source>
        <dbReference type="Proteomes" id="UP000178583"/>
    </source>
</evidence>
<feature type="chain" id="PRO_5009518333" description="Fibronectin type-III domain-containing protein" evidence="2">
    <location>
        <begin position="26"/>
        <end position="422"/>
    </location>
</feature>
<evidence type="ECO:0000256" key="2">
    <source>
        <dbReference type="SAM" id="SignalP"/>
    </source>
</evidence>
<dbReference type="AlphaFoldDB" id="A0A1F5EE59"/>
<evidence type="ECO:0000313" key="3">
    <source>
        <dbReference type="EMBL" id="OGD65651.1"/>
    </source>
</evidence>
<gene>
    <name evidence="3" type="ORF">A2215_01195</name>
</gene>
<keyword evidence="2" id="KW-0732">Signal</keyword>
<dbReference type="PROSITE" id="PS51257">
    <property type="entry name" value="PROKAR_LIPOPROTEIN"/>
    <property type="match status" value="1"/>
</dbReference>
<evidence type="ECO:0008006" key="5">
    <source>
        <dbReference type="Google" id="ProtNLM"/>
    </source>
</evidence>
<dbReference type="EMBL" id="MEZY01000008">
    <property type="protein sequence ID" value="OGD65651.1"/>
    <property type="molecule type" value="Genomic_DNA"/>
</dbReference>